<dbReference type="InterPro" id="IPR003594">
    <property type="entry name" value="HATPase_dom"/>
</dbReference>
<evidence type="ECO:0000256" key="6">
    <source>
        <dbReference type="ARBA" id="ARBA00022989"/>
    </source>
</evidence>
<dbReference type="Pfam" id="PF00512">
    <property type="entry name" value="HisKA"/>
    <property type="match status" value="1"/>
</dbReference>
<evidence type="ECO:0000313" key="13">
    <source>
        <dbReference type="Proteomes" id="UP000056090"/>
    </source>
</evidence>
<dbReference type="PROSITE" id="PS50110">
    <property type="entry name" value="RESPONSE_REGULATORY"/>
    <property type="match status" value="2"/>
</dbReference>
<dbReference type="GO" id="GO:0016020">
    <property type="term" value="C:membrane"/>
    <property type="evidence" value="ECO:0007669"/>
    <property type="project" value="UniProtKB-SubCell"/>
</dbReference>
<evidence type="ECO:0000256" key="8">
    <source>
        <dbReference type="ARBA" id="ARBA00023136"/>
    </source>
</evidence>
<organism evidence="12 13">
    <name type="scientific">Alteromonas australica</name>
    <dbReference type="NCBI Taxonomy" id="589873"/>
    <lineage>
        <taxon>Bacteria</taxon>
        <taxon>Pseudomonadati</taxon>
        <taxon>Pseudomonadota</taxon>
        <taxon>Gammaproteobacteria</taxon>
        <taxon>Alteromonadales</taxon>
        <taxon>Alteromonadaceae</taxon>
        <taxon>Alteromonas/Salinimonas group</taxon>
        <taxon>Alteromonas</taxon>
    </lineage>
</organism>
<dbReference type="InterPro" id="IPR042295">
    <property type="entry name" value="NarX-like_N_sf"/>
</dbReference>
<evidence type="ECO:0000256" key="1">
    <source>
        <dbReference type="ARBA" id="ARBA00000085"/>
    </source>
</evidence>
<comment type="subcellular location">
    <subcellularLocation>
        <location evidence="2">Membrane</location>
        <topology evidence="2">Multi-pass membrane protein</topology>
    </subcellularLocation>
</comment>
<dbReference type="Pfam" id="PF02518">
    <property type="entry name" value="HATPase_c"/>
    <property type="match status" value="1"/>
</dbReference>
<keyword evidence="7" id="KW-0902">Two-component regulatory system</keyword>
<evidence type="ECO:0000259" key="10">
    <source>
        <dbReference type="PROSITE" id="PS50109"/>
    </source>
</evidence>
<dbReference type="PANTHER" id="PTHR45339">
    <property type="entry name" value="HYBRID SIGNAL TRANSDUCTION HISTIDINE KINASE J"/>
    <property type="match status" value="1"/>
</dbReference>
<evidence type="ECO:0000256" key="2">
    <source>
        <dbReference type="ARBA" id="ARBA00004141"/>
    </source>
</evidence>
<dbReference type="InterPro" id="IPR001789">
    <property type="entry name" value="Sig_transdc_resp-reg_receiver"/>
</dbReference>
<dbReference type="Proteomes" id="UP000056090">
    <property type="component" value="Chromosome"/>
</dbReference>
<dbReference type="InterPro" id="IPR029095">
    <property type="entry name" value="NarX-like_N"/>
</dbReference>
<feature type="modified residue" description="4-aspartylphosphate" evidence="9">
    <location>
        <position position="642"/>
    </location>
</feature>
<dbReference type="PANTHER" id="PTHR45339:SF1">
    <property type="entry name" value="HYBRID SIGNAL TRANSDUCTION HISTIDINE KINASE J"/>
    <property type="match status" value="1"/>
</dbReference>
<dbReference type="InterPro" id="IPR003661">
    <property type="entry name" value="HisK_dim/P_dom"/>
</dbReference>
<dbReference type="Gene3D" id="3.40.50.2300">
    <property type="match status" value="2"/>
</dbReference>
<dbReference type="PROSITE" id="PS50109">
    <property type="entry name" value="HIS_KIN"/>
    <property type="match status" value="1"/>
</dbReference>
<feature type="domain" description="Response regulatory" evidence="11">
    <location>
        <begin position="460"/>
        <end position="575"/>
    </location>
</feature>
<dbReference type="SUPFAM" id="SSF47384">
    <property type="entry name" value="Homodimeric domain of signal transducing histidine kinase"/>
    <property type="match status" value="1"/>
</dbReference>
<feature type="domain" description="Response regulatory" evidence="11">
    <location>
        <begin position="593"/>
        <end position="708"/>
    </location>
</feature>
<dbReference type="GeneID" id="78255561"/>
<comment type="catalytic activity">
    <reaction evidence="1">
        <text>ATP + protein L-histidine = ADP + protein N-phospho-L-histidine.</text>
        <dbReference type="EC" id="2.7.13.3"/>
    </reaction>
</comment>
<evidence type="ECO:0000259" key="11">
    <source>
        <dbReference type="PROSITE" id="PS50110"/>
    </source>
</evidence>
<dbReference type="Pfam" id="PF00072">
    <property type="entry name" value="Response_reg"/>
    <property type="match status" value="2"/>
</dbReference>
<reference evidence="12 13" key="1">
    <citation type="submission" date="2014-06" db="EMBL/GenBank/DDBJ databases">
        <title>Genomes of Alteromonas australica, a world apart.</title>
        <authorList>
            <person name="Gonzaga A."/>
            <person name="Lopez-Perez M."/>
            <person name="Rodriguez-Valera F."/>
        </authorList>
    </citation>
    <scope>NUCLEOTIDE SEQUENCE [LARGE SCALE GENOMIC DNA]</scope>
    <source>
        <strain evidence="12 13">H 17</strain>
    </source>
</reference>
<dbReference type="InterPro" id="IPR036890">
    <property type="entry name" value="HATPase_C_sf"/>
</dbReference>
<sequence>MSIRFRYIVALTLIACLVTLSFFSMTGLFSSQRNDAEVINIAGQQRMLSQRIALISAHPSFCDSSASTQQMLASTLDTFISNHTRLTQLTSLPKQVEQLYFSPGNLDTEVKQYIQQAQSRLTQVNCMQPTSPFTLDQVSNLLAKLNEVVYQFELHAKRRVDKVANIELFLWLGTLVLLLLEATFIFSPMRKAIESTIASLKQSHLEAKTAMDEAKAASQAKSDFLSSMSHELRTPMNGLFGMIELALDTPEKSESYLKKAKAAGRQLLSLINDILDLSKIEAGKIKVEKSPVDLLQLMDDVVTIQRVYCVNKGLTFNYCKSATLPHIIEGDSTRIAQILHNLLSNAIKFTESGAVSLAVNETHIDDKPTIVFTVTDTGIGIADEKLSAIFQKFEQADQSTTRLYGGTGLGLSIAKRLAVLMEGDISVSSTLGKGSEFTVSLPLIEANLPPLEVNEVASLRCAVVDDLQTSREYLQHVLTAMAIQPTTFASADAFLDDHPEQFDLLIVDLAMPNKSGVDLLREMAHLNIYPFPRVMLISAELELLDCEQEIRRLIWKTHAKPINRRELEADLTKLINNDTPDNTAQRSKAQKMRVLIAEDNDINSEIVKAMLEAEGFKTLHVKDGEQAVAACSKHKFDFILMDCNMPVMDGIMASNIIRNELKVSTPIAALTANVFPEDKEECLKAGMNDFLTKPLNKGALLASIRLHTQSDVG</sequence>
<dbReference type="GO" id="GO:0000155">
    <property type="term" value="F:phosphorelay sensor kinase activity"/>
    <property type="evidence" value="ECO:0007669"/>
    <property type="project" value="InterPro"/>
</dbReference>
<dbReference type="KEGG" id="aal:EP13_11680"/>
<dbReference type="Gene3D" id="1.20.120.960">
    <property type="entry name" value="Histidine kinase NarX, sensor domain"/>
    <property type="match status" value="1"/>
</dbReference>
<dbReference type="SUPFAM" id="SSF55874">
    <property type="entry name" value="ATPase domain of HSP90 chaperone/DNA topoisomerase II/histidine kinase"/>
    <property type="match status" value="1"/>
</dbReference>
<dbReference type="InterPro" id="IPR005467">
    <property type="entry name" value="His_kinase_dom"/>
</dbReference>
<dbReference type="CDD" id="cd16922">
    <property type="entry name" value="HATPase_EvgS-ArcB-TorS-like"/>
    <property type="match status" value="1"/>
</dbReference>
<dbReference type="Gene3D" id="3.30.565.10">
    <property type="entry name" value="Histidine kinase-like ATPase, C-terminal domain"/>
    <property type="match status" value="1"/>
</dbReference>
<proteinExistence type="predicted"/>
<accession>A0A075P2V3</accession>
<dbReference type="InterPro" id="IPR011006">
    <property type="entry name" value="CheY-like_superfamily"/>
</dbReference>
<evidence type="ECO:0000256" key="5">
    <source>
        <dbReference type="ARBA" id="ARBA00022692"/>
    </source>
</evidence>
<dbReference type="EC" id="2.7.13.3" evidence="3"/>
<dbReference type="CDD" id="cd17546">
    <property type="entry name" value="REC_hyHK_CKI1_RcsC-like"/>
    <property type="match status" value="1"/>
</dbReference>
<evidence type="ECO:0000256" key="3">
    <source>
        <dbReference type="ARBA" id="ARBA00012438"/>
    </source>
</evidence>
<evidence type="ECO:0000313" key="12">
    <source>
        <dbReference type="EMBL" id="AIF99290.1"/>
    </source>
</evidence>
<protein>
    <recommendedName>
        <fullName evidence="3">histidine kinase</fullName>
        <ecNumber evidence="3">2.7.13.3</ecNumber>
    </recommendedName>
</protein>
<feature type="modified residue" description="4-aspartylphosphate" evidence="9">
    <location>
        <position position="508"/>
    </location>
</feature>
<evidence type="ECO:0000256" key="9">
    <source>
        <dbReference type="PROSITE-ProRule" id="PRU00169"/>
    </source>
</evidence>
<keyword evidence="4 9" id="KW-0597">Phosphoprotein</keyword>
<keyword evidence="5" id="KW-0812">Transmembrane</keyword>
<gene>
    <name evidence="12" type="ORF">EP13_11680</name>
</gene>
<keyword evidence="6" id="KW-1133">Transmembrane helix</keyword>
<dbReference type="SUPFAM" id="SSF52172">
    <property type="entry name" value="CheY-like"/>
    <property type="match status" value="2"/>
</dbReference>
<dbReference type="RefSeq" id="WP_044057393.1">
    <property type="nucleotide sequence ID" value="NZ_CBCSKJ010000003.1"/>
</dbReference>
<keyword evidence="8" id="KW-0472">Membrane</keyword>
<dbReference type="CDD" id="cd00082">
    <property type="entry name" value="HisKA"/>
    <property type="match status" value="1"/>
</dbReference>
<dbReference type="SMART" id="SM00387">
    <property type="entry name" value="HATPase_c"/>
    <property type="match status" value="1"/>
</dbReference>
<evidence type="ECO:0000256" key="7">
    <source>
        <dbReference type="ARBA" id="ARBA00023012"/>
    </source>
</evidence>
<dbReference type="eggNOG" id="COG5002">
    <property type="taxonomic scope" value="Bacteria"/>
</dbReference>
<dbReference type="Gene3D" id="1.10.287.130">
    <property type="match status" value="1"/>
</dbReference>
<dbReference type="InterPro" id="IPR004358">
    <property type="entry name" value="Sig_transdc_His_kin-like_C"/>
</dbReference>
<dbReference type="SMART" id="SM00448">
    <property type="entry name" value="REC"/>
    <property type="match status" value="2"/>
</dbReference>
<dbReference type="AlphaFoldDB" id="A0A075P2V3"/>
<feature type="domain" description="Histidine kinase" evidence="10">
    <location>
        <begin position="227"/>
        <end position="445"/>
    </location>
</feature>
<dbReference type="EMBL" id="CP008849">
    <property type="protein sequence ID" value="AIF99290.1"/>
    <property type="molecule type" value="Genomic_DNA"/>
</dbReference>
<name>A0A075P2V3_9ALTE</name>
<dbReference type="FunFam" id="3.30.565.10:FF:000010">
    <property type="entry name" value="Sensor histidine kinase RcsC"/>
    <property type="match status" value="1"/>
</dbReference>
<keyword evidence="13" id="KW-1185">Reference proteome</keyword>
<evidence type="ECO:0000256" key="4">
    <source>
        <dbReference type="ARBA" id="ARBA00022553"/>
    </source>
</evidence>
<dbReference type="InterPro" id="IPR036097">
    <property type="entry name" value="HisK_dim/P_sf"/>
</dbReference>
<dbReference type="SMART" id="SM00388">
    <property type="entry name" value="HisKA"/>
    <property type="match status" value="1"/>
</dbReference>
<dbReference type="PRINTS" id="PR00344">
    <property type="entry name" value="BCTRLSENSOR"/>
</dbReference>
<dbReference type="Pfam" id="PF13675">
    <property type="entry name" value="PilJ"/>
    <property type="match status" value="1"/>
</dbReference>
<dbReference type="eggNOG" id="COG0745">
    <property type="taxonomic scope" value="Bacteria"/>
</dbReference>